<comment type="caution">
    <text evidence="1">The sequence shown here is derived from an EMBL/GenBank/DDBJ whole genome shotgun (WGS) entry which is preliminary data.</text>
</comment>
<accession>A0A7J5TRX8</accession>
<evidence type="ECO:0000313" key="2">
    <source>
        <dbReference type="Proteomes" id="UP000488299"/>
    </source>
</evidence>
<reference evidence="1 2" key="1">
    <citation type="submission" date="2019-10" db="EMBL/GenBank/DDBJ databases">
        <title>Rudanella paleaurantiibacter sp. nov., isolated from sludge.</title>
        <authorList>
            <person name="Xu S.Q."/>
        </authorList>
    </citation>
    <scope>NUCLEOTIDE SEQUENCE [LARGE SCALE GENOMIC DNA]</scope>
    <source>
        <strain evidence="1 2">HX-22-17</strain>
    </source>
</reference>
<organism evidence="1 2">
    <name type="scientific">Rudanella paleaurantiibacter</name>
    <dbReference type="NCBI Taxonomy" id="2614655"/>
    <lineage>
        <taxon>Bacteria</taxon>
        <taxon>Pseudomonadati</taxon>
        <taxon>Bacteroidota</taxon>
        <taxon>Cytophagia</taxon>
        <taxon>Cytophagales</taxon>
        <taxon>Cytophagaceae</taxon>
        <taxon>Rudanella</taxon>
    </lineage>
</organism>
<proteinExistence type="predicted"/>
<protein>
    <submittedName>
        <fullName evidence="1">Uncharacterized protein</fullName>
    </submittedName>
</protein>
<dbReference type="EMBL" id="WELI01000019">
    <property type="protein sequence ID" value="KAB7725832.1"/>
    <property type="molecule type" value="Genomic_DNA"/>
</dbReference>
<keyword evidence="2" id="KW-1185">Reference proteome</keyword>
<dbReference type="AlphaFoldDB" id="A0A7J5TRX8"/>
<gene>
    <name evidence="1" type="ORF">F5984_25420</name>
</gene>
<dbReference type="RefSeq" id="WP_019991064.1">
    <property type="nucleotide sequence ID" value="NZ_WELI01000019.1"/>
</dbReference>
<sequence>MTIYLKHHTANFFYALDLTTQQVEMCCTVAGRERVERYEGSSGALQTGNSLITEQEYKDIKQFALRRLGLAKTESEPTREWTPVLNREAVLFSII</sequence>
<dbReference type="Proteomes" id="UP000488299">
    <property type="component" value="Unassembled WGS sequence"/>
</dbReference>
<evidence type="ECO:0000313" key="1">
    <source>
        <dbReference type="EMBL" id="KAB7725832.1"/>
    </source>
</evidence>
<name>A0A7J5TRX8_9BACT</name>